<feature type="region of interest" description="Disordered" evidence="6">
    <location>
        <begin position="1"/>
        <end position="38"/>
    </location>
</feature>
<feature type="region of interest" description="Disordered" evidence="6">
    <location>
        <begin position="214"/>
        <end position="253"/>
    </location>
</feature>
<evidence type="ECO:0000313" key="8">
    <source>
        <dbReference type="EMBL" id="KAH8038357.1"/>
    </source>
</evidence>
<feature type="compositionally biased region" description="Acidic residues" evidence="6">
    <location>
        <begin position="1009"/>
        <end position="1026"/>
    </location>
</feature>
<dbReference type="InterPro" id="IPR006612">
    <property type="entry name" value="THAP_Znf"/>
</dbReference>
<dbReference type="SUPFAM" id="SSF57716">
    <property type="entry name" value="Glucocorticoid receptor-like (DNA-binding domain)"/>
    <property type="match status" value="1"/>
</dbReference>
<proteinExistence type="predicted"/>
<dbReference type="Pfam" id="PF21788">
    <property type="entry name" value="TNP-like_GBD"/>
    <property type="match status" value="1"/>
</dbReference>
<evidence type="ECO:0000256" key="2">
    <source>
        <dbReference type="ARBA" id="ARBA00022771"/>
    </source>
</evidence>
<evidence type="ECO:0000256" key="5">
    <source>
        <dbReference type="PROSITE-ProRule" id="PRU00309"/>
    </source>
</evidence>
<dbReference type="Pfam" id="PF05485">
    <property type="entry name" value="THAP"/>
    <property type="match status" value="1"/>
</dbReference>
<dbReference type="GO" id="GO:0008270">
    <property type="term" value="F:zinc ion binding"/>
    <property type="evidence" value="ECO:0007669"/>
    <property type="project" value="UniProtKB-KW"/>
</dbReference>
<comment type="caution">
    <text evidence="8">The sequence shown here is derived from an EMBL/GenBank/DDBJ whole genome shotgun (WGS) entry which is preliminary data.</text>
</comment>
<feature type="region of interest" description="Disordered" evidence="6">
    <location>
        <begin position="120"/>
        <end position="181"/>
    </location>
</feature>
<dbReference type="PANTHER" id="PTHR46599">
    <property type="entry name" value="PIGGYBAC TRANSPOSABLE ELEMENT-DERIVED PROTEIN 4"/>
    <property type="match status" value="1"/>
</dbReference>
<dbReference type="VEuPathDB" id="VectorBase:LOC119173601"/>
<reference evidence="8" key="2">
    <citation type="submission" date="2021-09" db="EMBL/GenBank/DDBJ databases">
        <authorList>
            <person name="Jia N."/>
            <person name="Wang J."/>
            <person name="Shi W."/>
            <person name="Du L."/>
            <person name="Sun Y."/>
            <person name="Zhan W."/>
            <person name="Jiang J."/>
            <person name="Wang Q."/>
            <person name="Zhang B."/>
            <person name="Ji P."/>
            <person name="Sakyi L.B."/>
            <person name="Cui X."/>
            <person name="Yuan T."/>
            <person name="Jiang B."/>
            <person name="Yang W."/>
            <person name="Lam T.T.-Y."/>
            <person name="Chang Q."/>
            <person name="Ding S."/>
            <person name="Wang X."/>
            <person name="Zhu J."/>
            <person name="Ruan X."/>
            <person name="Zhao L."/>
            <person name="Wei J."/>
            <person name="Que T."/>
            <person name="Du C."/>
            <person name="Cheng J."/>
            <person name="Dai P."/>
            <person name="Han X."/>
            <person name="Huang E."/>
            <person name="Gao Y."/>
            <person name="Liu J."/>
            <person name="Shao H."/>
            <person name="Ye R."/>
            <person name="Li L."/>
            <person name="Wei W."/>
            <person name="Wang X."/>
            <person name="Wang C."/>
            <person name="Huo Q."/>
            <person name="Li W."/>
            <person name="Guo W."/>
            <person name="Chen H."/>
            <person name="Chen S."/>
            <person name="Zhou L."/>
            <person name="Zhou L."/>
            <person name="Ni X."/>
            <person name="Tian J."/>
            <person name="Zhou Y."/>
            <person name="Sheng Y."/>
            <person name="Liu T."/>
            <person name="Pan Y."/>
            <person name="Xia L."/>
            <person name="Li J."/>
            <person name="Zhao F."/>
            <person name="Cao W."/>
        </authorList>
    </citation>
    <scope>NUCLEOTIDE SEQUENCE</scope>
    <source>
        <strain evidence="8">Rmic-2018</strain>
        <tissue evidence="8">Larvae</tissue>
    </source>
</reference>
<gene>
    <name evidence="8" type="ORF">HPB51_001140</name>
</gene>
<dbReference type="PROSITE" id="PS50950">
    <property type="entry name" value="ZF_THAP"/>
    <property type="match status" value="1"/>
</dbReference>
<evidence type="ECO:0000256" key="3">
    <source>
        <dbReference type="ARBA" id="ARBA00022833"/>
    </source>
</evidence>
<dbReference type="InterPro" id="IPR048366">
    <property type="entry name" value="TNP-like_GBD"/>
</dbReference>
<dbReference type="Pfam" id="PF21787">
    <property type="entry name" value="TNP-like_RNaseH_N"/>
    <property type="match status" value="1"/>
</dbReference>
<keyword evidence="3" id="KW-0862">Zinc</keyword>
<evidence type="ECO:0000313" key="9">
    <source>
        <dbReference type="Proteomes" id="UP000821866"/>
    </source>
</evidence>
<dbReference type="SMART" id="SM00692">
    <property type="entry name" value="DM3"/>
    <property type="match status" value="1"/>
</dbReference>
<feature type="domain" description="THAP-type" evidence="7">
    <location>
        <begin position="1434"/>
        <end position="1528"/>
    </location>
</feature>
<dbReference type="InterPro" id="IPR048365">
    <property type="entry name" value="TNP-like_RNaseH_N"/>
</dbReference>
<evidence type="ECO:0000259" key="7">
    <source>
        <dbReference type="PROSITE" id="PS50950"/>
    </source>
</evidence>
<feature type="compositionally biased region" description="Basic and acidic residues" evidence="6">
    <location>
        <begin position="172"/>
        <end position="181"/>
    </location>
</feature>
<dbReference type="Pfam" id="PF13843">
    <property type="entry name" value="DDE_Tnp_1_7"/>
    <property type="match status" value="2"/>
</dbReference>
<dbReference type="EMBL" id="JABSTU010000001">
    <property type="protein sequence ID" value="KAH8038357.1"/>
    <property type="molecule type" value="Genomic_DNA"/>
</dbReference>
<dbReference type="Gene3D" id="6.20.210.20">
    <property type="entry name" value="THAP domain"/>
    <property type="match status" value="1"/>
</dbReference>
<evidence type="ECO:0000256" key="4">
    <source>
        <dbReference type="ARBA" id="ARBA00023125"/>
    </source>
</evidence>
<dbReference type="InterPro" id="IPR038441">
    <property type="entry name" value="THAP_Znf_sf"/>
</dbReference>
<dbReference type="Proteomes" id="UP000821866">
    <property type="component" value="Chromosome 1"/>
</dbReference>
<feature type="compositionally biased region" description="Basic residues" evidence="6">
    <location>
        <begin position="129"/>
        <end position="145"/>
    </location>
</feature>
<reference evidence="8" key="1">
    <citation type="journal article" date="2020" name="Cell">
        <title>Large-Scale Comparative Analyses of Tick Genomes Elucidate Their Genetic Diversity and Vector Capacities.</title>
        <authorList>
            <consortium name="Tick Genome and Microbiome Consortium (TIGMIC)"/>
            <person name="Jia N."/>
            <person name="Wang J."/>
            <person name="Shi W."/>
            <person name="Du L."/>
            <person name="Sun Y."/>
            <person name="Zhan W."/>
            <person name="Jiang J.F."/>
            <person name="Wang Q."/>
            <person name="Zhang B."/>
            <person name="Ji P."/>
            <person name="Bell-Sakyi L."/>
            <person name="Cui X.M."/>
            <person name="Yuan T.T."/>
            <person name="Jiang B.G."/>
            <person name="Yang W.F."/>
            <person name="Lam T.T."/>
            <person name="Chang Q.C."/>
            <person name="Ding S.J."/>
            <person name="Wang X.J."/>
            <person name="Zhu J.G."/>
            <person name="Ruan X.D."/>
            <person name="Zhao L."/>
            <person name="Wei J.T."/>
            <person name="Ye R.Z."/>
            <person name="Que T.C."/>
            <person name="Du C.H."/>
            <person name="Zhou Y.H."/>
            <person name="Cheng J.X."/>
            <person name="Dai P.F."/>
            <person name="Guo W.B."/>
            <person name="Han X.H."/>
            <person name="Huang E.J."/>
            <person name="Li L.F."/>
            <person name="Wei W."/>
            <person name="Gao Y.C."/>
            <person name="Liu J.Z."/>
            <person name="Shao H.Z."/>
            <person name="Wang X."/>
            <person name="Wang C.C."/>
            <person name="Yang T.C."/>
            <person name="Huo Q.B."/>
            <person name="Li W."/>
            <person name="Chen H.Y."/>
            <person name="Chen S.E."/>
            <person name="Zhou L.G."/>
            <person name="Ni X.B."/>
            <person name="Tian J.H."/>
            <person name="Sheng Y."/>
            <person name="Liu T."/>
            <person name="Pan Y.S."/>
            <person name="Xia L.Y."/>
            <person name="Li J."/>
            <person name="Zhao F."/>
            <person name="Cao W.C."/>
        </authorList>
    </citation>
    <scope>NUCLEOTIDE SEQUENCE</scope>
    <source>
        <strain evidence="8">Rmic-2018</strain>
    </source>
</reference>
<feature type="compositionally biased region" description="Basic residues" evidence="6">
    <location>
        <begin position="1046"/>
        <end position="1061"/>
    </location>
</feature>
<feature type="compositionally biased region" description="Acidic residues" evidence="6">
    <location>
        <begin position="1076"/>
        <end position="1086"/>
    </location>
</feature>
<dbReference type="VEuPathDB" id="VectorBase:LOC119187685"/>
<keyword evidence="1" id="KW-0479">Metal-binding</keyword>
<dbReference type="VEuPathDB" id="VectorBase:LOC119172505"/>
<accession>A0A9J6EW05</accession>
<dbReference type="SMART" id="SM00980">
    <property type="entry name" value="THAP"/>
    <property type="match status" value="1"/>
</dbReference>
<dbReference type="VEuPathDB" id="VectorBase:LOC119186307"/>
<feature type="compositionally biased region" description="Basic and acidic residues" evidence="6">
    <location>
        <begin position="217"/>
        <end position="231"/>
    </location>
</feature>
<keyword evidence="4 5" id="KW-0238">DNA-binding</keyword>
<feature type="region of interest" description="Disordered" evidence="6">
    <location>
        <begin position="1006"/>
        <end position="1087"/>
    </location>
</feature>
<dbReference type="GO" id="GO:0003677">
    <property type="term" value="F:DNA binding"/>
    <property type="evidence" value="ECO:0007669"/>
    <property type="project" value="UniProtKB-UniRule"/>
</dbReference>
<evidence type="ECO:0000256" key="1">
    <source>
        <dbReference type="ARBA" id="ARBA00022723"/>
    </source>
</evidence>
<sequence length="1571" mass="176881">MTAYGRKNSKGMRTATTTRERTPTRGGQKGGGRTAAPRNAYQRIVAISRLPQLPRDAYRIIVRPKDGLNVTKVSQIRFEQALAMAAALAPAEIEEDTICTNGTQNIYVVCTPHEKNACARGRSVTPAAQRRKSRSRSRGRSASRRRIQEQLTWADRVKEKTTKPKKVTRSASPEHDAKSDIEQLRQEIASLKAELRKQTAAQAISSRVEGANVADNAVHKSAQEPKVEVNKAKRKAPPPQDESDSEMQVESSQNKMLEELLRISKENQLSINQLALRMGELESKPADITKTYKHIINGEVVEVERGAWALKSGVVPTQFPNLPSYLSFAPKRRRSPKKRASACRRAETVSCHPPSEEPNELPSDCKSTDLAYIIDNSASLWLPWNRQLSIVEDEPEKSRQAVFYETGMSAGVFSIMKSVVIREDLTYVISANGKLLQESLVDVRVRSQKDVEAIVQAVHSMKFCLGCTRSEVSGSGKSAEGSEAVHHKDCTVLTNADKEMCAMCVGVAKILKKKALSKQPRKKVAVAASILRKRLIRATAAGERKKAEVQRLSIKLKNAFVNTVDDIAKDLPEPQKMALRAAIMQQAAKSPRGHRYTTEWLMVCLLLRLTSPKCYRTLSDMKVLPLPSIIRLTQLLRGLPCEYGMNKFALESIKLHMNGKPEHHTYGSIIIDEIKLREITEFNRTSYSFDGFVNYGDVSSTNSDELADHALVVMFNPIFEPWIQPVAAYATKGAAPGSILAKIVISTVLQLHQYGAKVLTVISDGARSKKFMWTHLGVNGKPEDPKCKIKHPCLPDASLHFICDVPHIMQCIRNHLMKHKYAQIGNNQVSYEHYVRLYKAEKKANIQVVPKLTEYHVKPQALQKMNVCLATQLFSQSVAIGLKVYRQLKVPGFSDSAGTEAFTKLLNHVFDILNAKVPAAGIRRDSPKIKRFFGLVRSFGGDEDHPTVTNFGQLFRLLSLYTPVKLAVKGNCEGGNDQVLLSALDSLGEKRPDSLSREEALELFFSLPDESDTSEDEAESSDDEFAPELAPRDSSGDEDEPGPSTGKRKRRRQRTSINRKRASQDSMEPDVKADATEEEIGEEWGESEPSILVGSPKLWDPEFTKEAVPRAVDFFALYFDEEVIEMILEQTNHAGAQRSTTKWAVLTADELRAYFGLLLLMSVSPRHHFYHYWSRNLLFYSEEIAKVMSFKRFQYIMNSLRVNDHSKEKKKGEDENVKPGTQLFFDNYFMCTRLMKTLAERGVHAAGTVRTNRKDLTEELKRSNKLKKGEYLWCAKGQVTAYQWHDTKDVHLLSNFHDPKETVEVPRKLTNGSSVAVVCPKAVADYNLWMGAVDRFDQKRNSYTADRRSKKSWYHIFYFHFDASVVNAFIPHSANTDVSYLWFRLVLGRQLTNGPLSVASARFAGSADSDVCARFSRRDKGEYFADFDQGFSRIRRKCFVPNCSSGYASCKEKVITFKVPSDPVRLEAWARAIPRKDRQLTPRDYVCEKHFSDSDIDRRRYYGELGGEVLLDKPKRPVLLRDAVPSIFPRCPSYLSAVPKKGQRTGPDLKCGKACKDRYFGGSRYEQTRCS</sequence>
<organism evidence="8 9">
    <name type="scientific">Rhipicephalus microplus</name>
    <name type="common">Cattle tick</name>
    <name type="synonym">Boophilus microplus</name>
    <dbReference type="NCBI Taxonomy" id="6941"/>
    <lineage>
        <taxon>Eukaryota</taxon>
        <taxon>Metazoa</taxon>
        <taxon>Ecdysozoa</taxon>
        <taxon>Arthropoda</taxon>
        <taxon>Chelicerata</taxon>
        <taxon>Arachnida</taxon>
        <taxon>Acari</taxon>
        <taxon>Parasitiformes</taxon>
        <taxon>Ixodida</taxon>
        <taxon>Ixodoidea</taxon>
        <taxon>Ixodidae</taxon>
        <taxon>Rhipicephalinae</taxon>
        <taxon>Rhipicephalus</taxon>
        <taxon>Boophilus</taxon>
    </lineage>
</organism>
<keyword evidence="9" id="KW-1185">Reference proteome</keyword>
<evidence type="ECO:0000256" key="6">
    <source>
        <dbReference type="SAM" id="MobiDB-lite"/>
    </source>
</evidence>
<name>A0A9J6EW05_RHIMP</name>
<dbReference type="InterPro" id="IPR029526">
    <property type="entry name" value="PGBD"/>
</dbReference>
<protein>
    <recommendedName>
        <fullName evidence="7">THAP-type domain-containing protein</fullName>
    </recommendedName>
</protein>
<dbReference type="PANTHER" id="PTHR46599:SF3">
    <property type="entry name" value="PIGGYBAC TRANSPOSABLE ELEMENT-DERIVED PROTEIN 4"/>
    <property type="match status" value="1"/>
</dbReference>
<keyword evidence="2 5" id="KW-0863">Zinc-finger</keyword>